<organism evidence="4 5">
    <name type="scientific">Batillaria attramentaria</name>
    <dbReference type="NCBI Taxonomy" id="370345"/>
    <lineage>
        <taxon>Eukaryota</taxon>
        <taxon>Metazoa</taxon>
        <taxon>Spiralia</taxon>
        <taxon>Lophotrochozoa</taxon>
        <taxon>Mollusca</taxon>
        <taxon>Gastropoda</taxon>
        <taxon>Caenogastropoda</taxon>
        <taxon>Sorbeoconcha</taxon>
        <taxon>Cerithioidea</taxon>
        <taxon>Batillariidae</taxon>
        <taxon>Batillaria</taxon>
    </lineage>
</organism>
<dbReference type="SUPFAM" id="SSF52833">
    <property type="entry name" value="Thioredoxin-like"/>
    <property type="match status" value="3"/>
</dbReference>
<dbReference type="EMBL" id="JACVVK020000001">
    <property type="protein sequence ID" value="KAK7508549.1"/>
    <property type="molecule type" value="Genomic_DNA"/>
</dbReference>
<accession>A0ABD0M9L0</accession>
<feature type="region of interest" description="Disordered" evidence="2">
    <location>
        <begin position="450"/>
        <end position="494"/>
    </location>
</feature>
<dbReference type="InterPro" id="IPR036249">
    <property type="entry name" value="Thioredoxin-like_sf"/>
</dbReference>
<sequence length="521" mass="58155">MVPFMTGQLGDPAKPVDGLAEMRNVKENVTILGVFDKTSDPRYQTFQNACEEFIYKYCIVTCVVIVQSIREDHGLFYTTDEAVMKRYDANAGTEDTKPEEIEDFIKKHEFPLVGSFDSDKDRYSKRSPLCLMFYTVDWSVHHREATQLWRRKLAAIAKDYLDITFAIADEDLNSQLFRDFGLVESGEDINLGIVADGKKYPIKPMEEYDEDHIREFLDQFKRGELQPRVRSQPIPKKQQGPVTVVVAKTFDKIVRDPTKDVFISLYDPSCQKSRELEPTLNKLARRFRSVKNFVIAEMDGKANDIPTGYEVNTFPAFFFSPTDSKDKPLRYDGEREVGDFIQFLKDQASVSLDSLKCDDLGDSLTDEPNVSLDSAKGEASVSFDSLRDEASVSFDSSKSEPSVSLGSLKCEASVPSDCFRDGAYVLGSLKDEASVSLDSAKGEANVSLDSTKGEANVSLDSLKDREASASFDSSKGKPSASLDSSKGEASVSSGRFEDEAYVLGSLKDESVVEERDLRTMN</sequence>
<protein>
    <recommendedName>
        <fullName evidence="3">Thioredoxin domain-containing protein</fullName>
    </recommendedName>
</protein>
<evidence type="ECO:0000259" key="3">
    <source>
        <dbReference type="PROSITE" id="PS51352"/>
    </source>
</evidence>
<dbReference type="PANTHER" id="PTHR18929">
    <property type="entry name" value="PROTEIN DISULFIDE ISOMERASE"/>
    <property type="match status" value="1"/>
</dbReference>
<reference evidence="4 5" key="1">
    <citation type="journal article" date="2023" name="Sci. Data">
        <title>Genome assembly of the Korean intertidal mud-creeper Batillaria attramentaria.</title>
        <authorList>
            <person name="Patra A.K."/>
            <person name="Ho P.T."/>
            <person name="Jun S."/>
            <person name="Lee S.J."/>
            <person name="Kim Y."/>
            <person name="Won Y.J."/>
        </authorList>
    </citation>
    <scope>NUCLEOTIDE SEQUENCE [LARGE SCALE GENOMIC DNA]</scope>
    <source>
        <strain evidence="4">Wonlab-2016</strain>
    </source>
</reference>
<evidence type="ECO:0000256" key="2">
    <source>
        <dbReference type="SAM" id="MobiDB-lite"/>
    </source>
</evidence>
<dbReference type="PANTHER" id="PTHR18929:SF210">
    <property type="entry name" value="PROTEIN DISULFIDE-ISOMERASE A4"/>
    <property type="match status" value="1"/>
</dbReference>
<dbReference type="Gene3D" id="3.40.30.10">
    <property type="entry name" value="Glutaredoxin"/>
    <property type="match status" value="3"/>
</dbReference>
<evidence type="ECO:0000313" key="4">
    <source>
        <dbReference type="EMBL" id="KAK7508549.1"/>
    </source>
</evidence>
<dbReference type="CDD" id="cd02995">
    <property type="entry name" value="PDI_a_PDI_a'_C"/>
    <property type="match status" value="1"/>
</dbReference>
<comment type="caution">
    <text evidence="4">The sequence shown here is derived from an EMBL/GenBank/DDBJ whole genome shotgun (WGS) entry which is preliminary data.</text>
</comment>
<dbReference type="InterPro" id="IPR013766">
    <property type="entry name" value="Thioredoxin_domain"/>
</dbReference>
<proteinExistence type="inferred from homology"/>
<dbReference type="AlphaFoldDB" id="A0ABD0M9L0"/>
<name>A0ABD0M9L0_9CAEN</name>
<keyword evidence="5" id="KW-1185">Reference proteome</keyword>
<dbReference type="Pfam" id="PF00085">
    <property type="entry name" value="Thioredoxin"/>
    <property type="match status" value="1"/>
</dbReference>
<feature type="domain" description="Thioredoxin" evidence="3">
    <location>
        <begin position="220"/>
        <end position="349"/>
    </location>
</feature>
<evidence type="ECO:0000256" key="1">
    <source>
        <dbReference type="ARBA" id="ARBA00006347"/>
    </source>
</evidence>
<gene>
    <name evidence="4" type="ORF">BaRGS_00000115</name>
</gene>
<dbReference type="Pfam" id="PF13848">
    <property type="entry name" value="Thioredoxin_6"/>
    <property type="match status" value="1"/>
</dbReference>
<comment type="similarity">
    <text evidence="1">Belongs to the protein disulfide isomerase family.</text>
</comment>
<dbReference type="Proteomes" id="UP001519460">
    <property type="component" value="Unassembled WGS sequence"/>
</dbReference>
<evidence type="ECO:0000313" key="5">
    <source>
        <dbReference type="Proteomes" id="UP001519460"/>
    </source>
</evidence>
<dbReference type="PROSITE" id="PS51352">
    <property type="entry name" value="THIOREDOXIN_2"/>
    <property type="match status" value="1"/>
</dbReference>